<dbReference type="PROSITE" id="PS51767">
    <property type="entry name" value="PEPTIDASE_A1"/>
    <property type="match status" value="1"/>
</dbReference>
<dbReference type="InterPro" id="IPR033121">
    <property type="entry name" value="PEPTIDASE_A1"/>
</dbReference>
<dbReference type="InterPro" id="IPR032861">
    <property type="entry name" value="TAXi_N"/>
</dbReference>
<evidence type="ECO:0000256" key="2">
    <source>
        <dbReference type="ARBA" id="ARBA00022670"/>
    </source>
</evidence>
<dbReference type="GO" id="GO:0008233">
    <property type="term" value="F:peptidase activity"/>
    <property type="evidence" value="ECO:0007669"/>
    <property type="project" value="UniProtKB-KW"/>
</dbReference>
<dbReference type="SUPFAM" id="SSF50630">
    <property type="entry name" value="Acid proteases"/>
    <property type="match status" value="1"/>
</dbReference>
<dbReference type="PANTHER" id="PTHR47967">
    <property type="entry name" value="OS07G0603500 PROTEIN-RELATED"/>
    <property type="match status" value="1"/>
</dbReference>
<dbReference type="GO" id="GO:0006508">
    <property type="term" value="P:proteolysis"/>
    <property type="evidence" value="ECO:0007669"/>
    <property type="project" value="UniProtKB-KW"/>
</dbReference>
<name>A0AAD4WBV0_PRUDU</name>
<evidence type="ECO:0000313" key="5">
    <source>
        <dbReference type="EMBL" id="KAI5340529.1"/>
    </source>
</evidence>
<protein>
    <recommendedName>
        <fullName evidence="4">Peptidase A1 domain-containing protein</fullName>
    </recommendedName>
</protein>
<dbReference type="InterPro" id="IPR021109">
    <property type="entry name" value="Peptidase_aspartic_dom_sf"/>
</dbReference>
<comment type="similarity">
    <text evidence="1">Belongs to the peptidase A1 family.</text>
</comment>
<comment type="caution">
    <text evidence="5">The sequence shown here is derived from an EMBL/GenBank/DDBJ whole genome shotgun (WGS) entry which is preliminary data.</text>
</comment>
<evidence type="ECO:0000256" key="3">
    <source>
        <dbReference type="ARBA" id="ARBA00022801"/>
    </source>
</evidence>
<dbReference type="Gene3D" id="2.40.70.10">
    <property type="entry name" value="Acid Proteases"/>
    <property type="match status" value="1"/>
</dbReference>
<organism evidence="5 6">
    <name type="scientific">Prunus dulcis</name>
    <name type="common">Almond</name>
    <name type="synonym">Amygdalus dulcis</name>
    <dbReference type="NCBI Taxonomy" id="3755"/>
    <lineage>
        <taxon>Eukaryota</taxon>
        <taxon>Viridiplantae</taxon>
        <taxon>Streptophyta</taxon>
        <taxon>Embryophyta</taxon>
        <taxon>Tracheophyta</taxon>
        <taxon>Spermatophyta</taxon>
        <taxon>Magnoliopsida</taxon>
        <taxon>eudicotyledons</taxon>
        <taxon>Gunneridae</taxon>
        <taxon>Pentapetalae</taxon>
        <taxon>rosids</taxon>
        <taxon>fabids</taxon>
        <taxon>Rosales</taxon>
        <taxon>Rosaceae</taxon>
        <taxon>Amygdaloideae</taxon>
        <taxon>Amygdaleae</taxon>
        <taxon>Prunus</taxon>
    </lineage>
</organism>
<keyword evidence="2" id="KW-0645">Protease</keyword>
<evidence type="ECO:0000259" key="4">
    <source>
        <dbReference type="PROSITE" id="PS51767"/>
    </source>
</evidence>
<reference evidence="5 6" key="1">
    <citation type="journal article" date="2022" name="G3 (Bethesda)">
        <title>Whole-genome sequence and methylome profiling of the almond [Prunus dulcis (Mill.) D.A. Webb] cultivar 'Nonpareil'.</title>
        <authorList>
            <person name="D'Amico-Willman K.M."/>
            <person name="Ouma W.Z."/>
            <person name="Meulia T."/>
            <person name="Sideli G.M."/>
            <person name="Gradziel T.M."/>
            <person name="Fresnedo-Ramirez J."/>
        </authorList>
    </citation>
    <scope>NUCLEOTIDE SEQUENCE [LARGE SCALE GENOMIC DNA]</scope>
    <source>
        <strain evidence="5">Clone GOH B32 T37-40</strain>
    </source>
</reference>
<feature type="domain" description="Peptidase A1" evidence="4">
    <location>
        <begin position="68"/>
        <end position="178"/>
    </location>
</feature>
<dbReference type="AlphaFoldDB" id="A0AAD4WBV0"/>
<dbReference type="InterPro" id="IPR051708">
    <property type="entry name" value="Plant_Aspart_Prot_A1"/>
</dbReference>
<accession>A0AAD4WBV0</accession>
<sequence>MANPGLSIKLIHPDSQPNLTQSHRTQKLILLSKPRAMRLTKDLHSKYINNSNANVVPAKIYYQKDSTYMAQVSTGTFRRTPPISYFLDVDTGSGIIWIQCQECRNPGHHCFYQRQPLFPSLESLSYQKLVCNRHPLCFPGRCIGNFCSYLVQYDDGATSEGYLASETFNFDSIQLLET</sequence>
<gene>
    <name evidence="5" type="ORF">L3X38_019803</name>
</gene>
<dbReference type="GO" id="GO:0005576">
    <property type="term" value="C:extracellular region"/>
    <property type="evidence" value="ECO:0007669"/>
    <property type="project" value="TreeGrafter"/>
</dbReference>
<keyword evidence="6" id="KW-1185">Reference proteome</keyword>
<evidence type="ECO:0000256" key="1">
    <source>
        <dbReference type="ARBA" id="ARBA00007447"/>
    </source>
</evidence>
<dbReference type="Pfam" id="PF14543">
    <property type="entry name" value="TAXi_N"/>
    <property type="match status" value="1"/>
</dbReference>
<proteinExistence type="inferred from homology"/>
<evidence type="ECO:0000313" key="6">
    <source>
        <dbReference type="Proteomes" id="UP001054821"/>
    </source>
</evidence>
<dbReference type="Proteomes" id="UP001054821">
    <property type="component" value="Chromosome 3"/>
</dbReference>
<keyword evidence="3" id="KW-0378">Hydrolase</keyword>
<dbReference type="EMBL" id="JAJFAZ020000003">
    <property type="protein sequence ID" value="KAI5340529.1"/>
    <property type="molecule type" value="Genomic_DNA"/>
</dbReference>
<dbReference type="PANTHER" id="PTHR47967:SF125">
    <property type="entry name" value="PEPTIDASE A1 DOMAIN-CONTAINING PROTEIN"/>
    <property type="match status" value="1"/>
</dbReference>